<gene>
    <name evidence="2" type="ORF">BOLC8T48843H</name>
</gene>
<feature type="compositionally biased region" description="Basic residues" evidence="1">
    <location>
        <begin position="1"/>
        <end position="11"/>
    </location>
</feature>
<sequence length="88" mass="8962">MTSKKKAKKPPTKPYPTGSGFSQSDVKQSTPEQSPAVNSETPLTQADLVLPSASAGPSKPIEPPMPVSVAIVASFPELSGNLASATVA</sequence>
<evidence type="ECO:0000256" key="1">
    <source>
        <dbReference type="SAM" id="MobiDB-lite"/>
    </source>
</evidence>
<accession>A0A3P6G888</accession>
<feature type="region of interest" description="Disordered" evidence="1">
    <location>
        <begin position="1"/>
        <end position="65"/>
    </location>
</feature>
<reference evidence="2" key="1">
    <citation type="submission" date="2018-11" db="EMBL/GenBank/DDBJ databases">
        <authorList>
            <consortium name="Genoscope - CEA"/>
            <person name="William W."/>
        </authorList>
    </citation>
    <scope>NUCLEOTIDE SEQUENCE</scope>
</reference>
<name>A0A3P6G888_BRAOL</name>
<evidence type="ECO:0000313" key="2">
    <source>
        <dbReference type="EMBL" id="VDD55614.1"/>
    </source>
</evidence>
<organism evidence="2">
    <name type="scientific">Brassica oleracea</name>
    <name type="common">Wild cabbage</name>
    <dbReference type="NCBI Taxonomy" id="3712"/>
    <lineage>
        <taxon>Eukaryota</taxon>
        <taxon>Viridiplantae</taxon>
        <taxon>Streptophyta</taxon>
        <taxon>Embryophyta</taxon>
        <taxon>Tracheophyta</taxon>
        <taxon>Spermatophyta</taxon>
        <taxon>Magnoliopsida</taxon>
        <taxon>eudicotyledons</taxon>
        <taxon>Gunneridae</taxon>
        <taxon>Pentapetalae</taxon>
        <taxon>rosids</taxon>
        <taxon>malvids</taxon>
        <taxon>Brassicales</taxon>
        <taxon>Brassicaceae</taxon>
        <taxon>Brassiceae</taxon>
        <taxon>Brassica</taxon>
    </lineage>
</organism>
<feature type="compositionally biased region" description="Polar residues" evidence="1">
    <location>
        <begin position="19"/>
        <end position="44"/>
    </location>
</feature>
<dbReference type="EMBL" id="LR031879">
    <property type="protein sequence ID" value="VDD55614.1"/>
    <property type="molecule type" value="Genomic_DNA"/>
</dbReference>
<proteinExistence type="predicted"/>
<protein>
    <submittedName>
        <fullName evidence="2">Uncharacterized protein</fullName>
    </submittedName>
</protein>
<dbReference type="AlphaFoldDB" id="A0A3P6G888"/>